<reference evidence="2 3" key="1">
    <citation type="journal article" date="2012" name="PLoS Pathog.">
        <title>Diverse lifestyles and strategies of plant pathogenesis encoded in the genomes of eighteen Dothideomycetes fungi.</title>
        <authorList>
            <person name="Ohm R.A."/>
            <person name="Feau N."/>
            <person name="Henrissat B."/>
            <person name="Schoch C.L."/>
            <person name="Horwitz B.A."/>
            <person name="Barry K.W."/>
            <person name="Condon B.J."/>
            <person name="Copeland A.C."/>
            <person name="Dhillon B."/>
            <person name="Glaser F."/>
            <person name="Hesse C.N."/>
            <person name="Kosti I."/>
            <person name="LaButti K."/>
            <person name="Lindquist E.A."/>
            <person name="Lucas S."/>
            <person name="Salamov A.A."/>
            <person name="Bradshaw R.E."/>
            <person name="Ciuffetti L."/>
            <person name="Hamelin R.C."/>
            <person name="Kema G.H.J."/>
            <person name="Lawrence C."/>
            <person name="Scott J.A."/>
            <person name="Spatafora J.W."/>
            <person name="Turgeon B.G."/>
            <person name="de Wit P.J.G.M."/>
            <person name="Zhong S."/>
            <person name="Goodwin S.B."/>
            <person name="Grigoriev I.V."/>
        </authorList>
    </citation>
    <scope>NUCLEOTIDE SEQUENCE [LARGE SCALE GENOMIC DNA]</scope>
    <source>
        <strain evidence="2 3">UAMH 10762</strain>
    </source>
</reference>
<evidence type="ECO:0000313" key="3">
    <source>
        <dbReference type="Proteomes" id="UP000011761"/>
    </source>
</evidence>
<protein>
    <submittedName>
        <fullName evidence="2">Uncharacterized protein</fullName>
    </submittedName>
</protein>
<dbReference type="EMBL" id="KB445550">
    <property type="protein sequence ID" value="EMD00413.1"/>
    <property type="molecule type" value="Genomic_DNA"/>
</dbReference>
<dbReference type="RefSeq" id="XP_007671597.1">
    <property type="nucleotide sequence ID" value="XM_007673407.1"/>
</dbReference>
<accession>M2M092</accession>
<evidence type="ECO:0000313" key="2">
    <source>
        <dbReference type="EMBL" id="EMD00413.1"/>
    </source>
</evidence>
<dbReference type="GeneID" id="19107299"/>
<feature type="transmembrane region" description="Helical" evidence="1">
    <location>
        <begin position="50"/>
        <end position="71"/>
    </location>
</feature>
<name>M2M092_BAUPA</name>
<dbReference type="AlphaFoldDB" id="M2M092"/>
<dbReference type="OrthoDB" id="5400196at2759"/>
<gene>
    <name evidence="2" type="ORF">BAUCODRAFT_118186</name>
</gene>
<dbReference type="Proteomes" id="UP000011761">
    <property type="component" value="Unassembled WGS sequence"/>
</dbReference>
<dbReference type="eggNOG" id="ENOG502SRQK">
    <property type="taxonomic scope" value="Eukaryota"/>
</dbReference>
<proteinExistence type="predicted"/>
<keyword evidence="3" id="KW-1185">Reference proteome</keyword>
<keyword evidence="1" id="KW-0812">Transmembrane</keyword>
<feature type="transmembrane region" description="Helical" evidence="1">
    <location>
        <begin position="149"/>
        <end position="168"/>
    </location>
</feature>
<dbReference type="OMA" id="GNNCLAN"/>
<keyword evidence="1" id="KW-0472">Membrane</keyword>
<evidence type="ECO:0000256" key="1">
    <source>
        <dbReference type="SAM" id="Phobius"/>
    </source>
</evidence>
<sequence>MADMELEHLVSKKPVVKAQASTTTNQCGEEYKIITSMLIPEDASYTSLRMAYAAIATHAILVIFLVIVVFVDIPFTVQGSLSTTQHTLYTLGTTVVATLTTTFTSGQIQKLRIANLLRKATLHKKARSRFLQRAGTAIGLKIHRDALDILLSGLIVGLTTAAFVAAIAPSPNNVLQHGSVYIPLGSQNCLAASATPEQGADFSWQLANGTFVSPNGSSDAGCPLYALASTFLDLQNHLSTASFSYVLDGTPVFKNAIGAAQLFGGFVFLSSDQYSYNVLANPAFQSQSVCLPVVARNPVKCGPAGNVTLSANTVSVTSGSCNITTPVYALDPNIEAAAAAGACTLGQDVGSATVLFGGLKEYAETLAYSVFDEAYFALDPRPQTYAVACHVDMQPSLAMREVTYRRSTTLSGDELASVTDEQFPGGVDSDGTTCKAVVLDDADNMSSPRYYGLDSFVPTDALVTSAAASWQLLGEGAFRDGWPTTLFRVITNRYDLTDMSFNATNRDRYSRTFNESTNPLEDLLGILSGIAFGAYYSYMGGEDAASTNLTEFDTEVSLIYTRVGSGRRWNLLFSLPSLYAIGTLTWLVKERRKTQQLSRNES</sequence>
<keyword evidence="1" id="KW-1133">Transmembrane helix</keyword>
<dbReference type="KEGG" id="bcom:BAUCODRAFT_118186"/>
<organism evidence="2 3">
    <name type="scientific">Baudoinia panamericana (strain UAMH 10762)</name>
    <name type="common">Angels' share fungus</name>
    <name type="synonym">Baudoinia compniacensis (strain UAMH 10762)</name>
    <dbReference type="NCBI Taxonomy" id="717646"/>
    <lineage>
        <taxon>Eukaryota</taxon>
        <taxon>Fungi</taxon>
        <taxon>Dikarya</taxon>
        <taxon>Ascomycota</taxon>
        <taxon>Pezizomycotina</taxon>
        <taxon>Dothideomycetes</taxon>
        <taxon>Dothideomycetidae</taxon>
        <taxon>Mycosphaerellales</taxon>
        <taxon>Teratosphaeriaceae</taxon>
        <taxon>Baudoinia</taxon>
    </lineage>
</organism>
<dbReference type="HOGENOM" id="CLU_512004_0_0_1"/>